<dbReference type="PANTHER" id="PTHR30204:SF69">
    <property type="entry name" value="MERR-FAMILY TRANSCRIPTIONAL REGULATOR"/>
    <property type="match status" value="1"/>
</dbReference>
<organism evidence="6 7">
    <name type="scientific">Pseudonocardia ammonioxydans</name>
    <dbReference type="NCBI Taxonomy" id="260086"/>
    <lineage>
        <taxon>Bacteria</taxon>
        <taxon>Bacillati</taxon>
        <taxon>Actinomycetota</taxon>
        <taxon>Actinomycetes</taxon>
        <taxon>Pseudonocardiales</taxon>
        <taxon>Pseudonocardiaceae</taxon>
        <taxon>Pseudonocardia</taxon>
    </lineage>
</organism>
<dbReference type="PROSITE" id="PS50937">
    <property type="entry name" value="HTH_MERR_2"/>
    <property type="match status" value="1"/>
</dbReference>
<proteinExistence type="predicted"/>
<dbReference type="Pfam" id="PF13411">
    <property type="entry name" value="MerR_1"/>
    <property type="match status" value="1"/>
</dbReference>
<gene>
    <name evidence="6" type="ORF">SAMN05216207_104331</name>
</gene>
<dbReference type="SUPFAM" id="SSF46955">
    <property type="entry name" value="Putative DNA-binding domain"/>
    <property type="match status" value="1"/>
</dbReference>
<protein>
    <submittedName>
        <fullName evidence="6">DNA-binding transcriptional regulator, MerR family</fullName>
    </submittedName>
</protein>
<dbReference type="InterPro" id="IPR000551">
    <property type="entry name" value="MerR-type_HTH_dom"/>
</dbReference>
<dbReference type="GO" id="GO:0003677">
    <property type="term" value="F:DNA binding"/>
    <property type="evidence" value="ECO:0007669"/>
    <property type="project" value="UniProtKB-KW"/>
</dbReference>
<evidence type="ECO:0000313" key="6">
    <source>
        <dbReference type="EMBL" id="SFO31093.1"/>
    </source>
</evidence>
<dbReference type="PANTHER" id="PTHR30204">
    <property type="entry name" value="REDOX-CYCLING DRUG-SENSING TRANSCRIPTIONAL ACTIVATOR SOXR"/>
    <property type="match status" value="1"/>
</dbReference>
<keyword evidence="4" id="KW-0804">Transcription</keyword>
<evidence type="ECO:0000313" key="7">
    <source>
        <dbReference type="Proteomes" id="UP000199614"/>
    </source>
</evidence>
<reference evidence="6 7" key="1">
    <citation type="submission" date="2016-10" db="EMBL/GenBank/DDBJ databases">
        <authorList>
            <person name="de Groot N.N."/>
        </authorList>
    </citation>
    <scope>NUCLEOTIDE SEQUENCE [LARGE SCALE GENOMIC DNA]</scope>
    <source>
        <strain evidence="6 7">CGMCC 4.1877</strain>
    </source>
</reference>
<dbReference type="InterPro" id="IPR009061">
    <property type="entry name" value="DNA-bd_dom_put_sf"/>
</dbReference>
<dbReference type="InterPro" id="IPR047057">
    <property type="entry name" value="MerR_fam"/>
</dbReference>
<dbReference type="Gene3D" id="1.10.1660.10">
    <property type="match status" value="1"/>
</dbReference>
<dbReference type="GO" id="GO:0003700">
    <property type="term" value="F:DNA-binding transcription factor activity"/>
    <property type="evidence" value="ECO:0007669"/>
    <property type="project" value="InterPro"/>
</dbReference>
<keyword evidence="3 6" id="KW-0238">DNA-binding</keyword>
<evidence type="ECO:0000256" key="3">
    <source>
        <dbReference type="ARBA" id="ARBA00023125"/>
    </source>
</evidence>
<sequence length="251" mass="27385">MVRYRISQLAERVGLPATTLRYYEARGLLPAQRTAGGYRSYDDHDIERVRFIATTKNLGLSLTRIRDLLRVRENGACRDVRDRLLPLIAEQLAELEARAQDLHELRRHLTAAQDRLRTLPAREVPCDPGCRAVMGERAGSSGLPADAGGTAPIACSLPAADHAPRLARWRAVLAGAVPRQLDDATLRVDIPPERIGEVAVLLVDEVACCPFFRFSLTVTHGGAYLDATAPAGAGPLLDELFSAGPDHARRT</sequence>
<dbReference type="SMART" id="SM00422">
    <property type="entry name" value="HTH_MERR"/>
    <property type="match status" value="1"/>
</dbReference>
<evidence type="ECO:0000259" key="5">
    <source>
        <dbReference type="PROSITE" id="PS50937"/>
    </source>
</evidence>
<dbReference type="STRING" id="260086.SAMN05216207_104331"/>
<keyword evidence="2" id="KW-0805">Transcription regulation</keyword>
<evidence type="ECO:0000256" key="4">
    <source>
        <dbReference type="ARBA" id="ARBA00023163"/>
    </source>
</evidence>
<dbReference type="RefSeq" id="WP_177238751.1">
    <property type="nucleotide sequence ID" value="NZ_FOUY01000043.1"/>
</dbReference>
<name>A0A1I5G5I2_PSUAM</name>
<keyword evidence="1" id="KW-0678">Repressor</keyword>
<dbReference type="AlphaFoldDB" id="A0A1I5G5I2"/>
<dbReference type="EMBL" id="FOUY01000043">
    <property type="protein sequence ID" value="SFO31093.1"/>
    <property type="molecule type" value="Genomic_DNA"/>
</dbReference>
<accession>A0A1I5G5I2</accession>
<evidence type="ECO:0000256" key="1">
    <source>
        <dbReference type="ARBA" id="ARBA00022491"/>
    </source>
</evidence>
<dbReference type="Proteomes" id="UP000199614">
    <property type="component" value="Unassembled WGS sequence"/>
</dbReference>
<feature type="domain" description="HTH merR-type" evidence="5">
    <location>
        <begin position="3"/>
        <end position="71"/>
    </location>
</feature>
<dbReference type="PRINTS" id="PR00040">
    <property type="entry name" value="HTHMERR"/>
</dbReference>
<evidence type="ECO:0000256" key="2">
    <source>
        <dbReference type="ARBA" id="ARBA00023015"/>
    </source>
</evidence>
<keyword evidence="7" id="KW-1185">Reference proteome</keyword>